<organism evidence="9 10">
    <name type="scientific">Panagrellus redivivus</name>
    <name type="common">Microworm</name>
    <dbReference type="NCBI Taxonomy" id="6233"/>
    <lineage>
        <taxon>Eukaryota</taxon>
        <taxon>Metazoa</taxon>
        <taxon>Ecdysozoa</taxon>
        <taxon>Nematoda</taxon>
        <taxon>Chromadorea</taxon>
        <taxon>Rhabditida</taxon>
        <taxon>Tylenchina</taxon>
        <taxon>Panagrolaimomorpha</taxon>
        <taxon>Panagrolaimoidea</taxon>
        <taxon>Panagrolaimidae</taxon>
        <taxon>Panagrellus</taxon>
    </lineage>
</organism>
<dbReference type="Proteomes" id="UP000492821">
    <property type="component" value="Unassembled WGS sequence"/>
</dbReference>
<dbReference type="GO" id="GO:0006900">
    <property type="term" value="P:vesicle budding from membrane"/>
    <property type="evidence" value="ECO:0007669"/>
    <property type="project" value="TreeGrafter"/>
</dbReference>
<protein>
    <submittedName>
        <fullName evidence="10">Charged multivesicular body protein 6</fullName>
    </submittedName>
</protein>
<dbReference type="GO" id="GO:0032511">
    <property type="term" value="P:late endosome to vacuole transport via multivesicular body sorting pathway"/>
    <property type="evidence" value="ECO:0007669"/>
    <property type="project" value="TreeGrafter"/>
</dbReference>
<keyword evidence="9" id="KW-1185">Reference proteome</keyword>
<feature type="compositionally biased region" description="Basic and acidic residues" evidence="8">
    <location>
        <begin position="181"/>
        <end position="201"/>
    </location>
</feature>
<dbReference type="WBParaSite" id="Pan_g11503.t1">
    <property type="protein sequence ID" value="Pan_g11503.t1"/>
    <property type="gene ID" value="Pan_g11503"/>
</dbReference>
<evidence type="ECO:0000256" key="1">
    <source>
        <dbReference type="ARBA" id="ARBA00004608"/>
    </source>
</evidence>
<dbReference type="InterPro" id="IPR005024">
    <property type="entry name" value="Snf7_fam"/>
</dbReference>
<evidence type="ECO:0000256" key="7">
    <source>
        <dbReference type="SAM" id="Coils"/>
    </source>
</evidence>
<reference evidence="9" key="1">
    <citation type="journal article" date="2013" name="Genetics">
        <title>The draft genome and transcriptome of Panagrellus redivivus are shaped by the harsh demands of a free-living lifestyle.</title>
        <authorList>
            <person name="Srinivasan J."/>
            <person name="Dillman A.R."/>
            <person name="Macchietto M.G."/>
            <person name="Heikkinen L."/>
            <person name="Lakso M."/>
            <person name="Fracchia K.M."/>
            <person name="Antoshechkin I."/>
            <person name="Mortazavi A."/>
            <person name="Wong G."/>
            <person name="Sternberg P.W."/>
        </authorList>
    </citation>
    <scope>NUCLEOTIDE SEQUENCE [LARGE SCALE GENOMIC DNA]</scope>
    <source>
        <strain evidence="9">MT8872</strain>
    </source>
</reference>
<keyword evidence="4" id="KW-0967">Endosome</keyword>
<dbReference type="AlphaFoldDB" id="A0A7E4UQ83"/>
<evidence type="ECO:0000256" key="3">
    <source>
        <dbReference type="ARBA" id="ARBA00022448"/>
    </source>
</evidence>
<keyword evidence="6" id="KW-0472">Membrane</keyword>
<evidence type="ECO:0000313" key="10">
    <source>
        <dbReference type="WBParaSite" id="Pan_g11503.t1"/>
    </source>
</evidence>
<dbReference type="Pfam" id="PF03357">
    <property type="entry name" value="Snf7"/>
    <property type="match status" value="1"/>
</dbReference>
<evidence type="ECO:0000256" key="8">
    <source>
        <dbReference type="SAM" id="MobiDB-lite"/>
    </source>
</evidence>
<sequence>MGTLFSKNKHNPQDKITEQDRAILGLKKQRNNMQQAVKKYDATLAKEKEMAKELIKQGRKDRALLLLKRKKYQEGMLAQIHGQMDTVEKMIIDLEAAVMNKEILEQLAKGNDALKSVNATFSIEDAERIMEDTAESIAYSDEISAVLHGKLSEDDIADVEDELNALIAEQLPTAPSEALPEVEKVKEKPVKEKRERVALEA</sequence>
<reference evidence="10" key="2">
    <citation type="submission" date="2020-10" db="UniProtKB">
        <authorList>
            <consortium name="WormBaseParasite"/>
        </authorList>
    </citation>
    <scope>IDENTIFICATION</scope>
</reference>
<evidence type="ECO:0000256" key="2">
    <source>
        <dbReference type="ARBA" id="ARBA00006190"/>
    </source>
</evidence>
<feature type="region of interest" description="Disordered" evidence="8">
    <location>
        <begin position="178"/>
        <end position="201"/>
    </location>
</feature>
<evidence type="ECO:0000256" key="5">
    <source>
        <dbReference type="ARBA" id="ARBA00022927"/>
    </source>
</evidence>
<keyword evidence="7" id="KW-0175">Coiled coil</keyword>
<dbReference type="PANTHER" id="PTHR22761">
    <property type="entry name" value="CHARGED MULTIVESICULAR BODY PROTEIN"/>
    <property type="match status" value="1"/>
</dbReference>
<comment type="subcellular location">
    <subcellularLocation>
        <location evidence="1">Endosome membrane</location>
    </subcellularLocation>
</comment>
<keyword evidence="3" id="KW-0813">Transport</keyword>
<keyword evidence="5" id="KW-0653">Protein transport</keyword>
<evidence type="ECO:0000256" key="6">
    <source>
        <dbReference type="ARBA" id="ARBA00023136"/>
    </source>
</evidence>
<dbReference type="GO" id="GO:0000815">
    <property type="term" value="C:ESCRT III complex"/>
    <property type="evidence" value="ECO:0007669"/>
    <property type="project" value="TreeGrafter"/>
</dbReference>
<proteinExistence type="inferred from homology"/>
<name>A0A7E4UQ83_PANRE</name>
<accession>A0A7E4UQ83</accession>
<dbReference type="GO" id="GO:0005771">
    <property type="term" value="C:multivesicular body"/>
    <property type="evidence" value="ECO:0007669"/>
    <property type="project" value="TreeGrafter"/>
</dbReference>
<feature type="coiled-coil region" evidence="7">
    <location>
        <begin position="26"/>
        <end position="57"/>
    </location>
</feature>
<dbReference type="GO" id="GO:0015031">
    <property type="term" value="P:protein transport"/>
    <property type="evidence" value="ECO:0007669"/>
    <property type="project" value="UniProtKB-KW"/>
</dbReference>
<evidence type="ECO:0000256" key="4">
    <source>
        <dbReference type="ARBA" id="ARBA00022753"/>
    </source>
</evidence>
<dbReference type="PANTHER" id="PTHR22761:SF5">
    <property type="entry name" value="CHARGED MULTIVESICULAR BODY PROTEIN 6"/>
    <property type="match status" value="1"/>
</dbReference>
<comment type="similarity">
    <text evidence="2">Belongs to the SNF7 family.</text>
</comment>
<evidence type="ECO:0000313" key="9">
    <source>
        <dbReference type="Proteomes" id="UP000492821"/>
    </source>
</evidence>
<dbReference type="Gene3D" id="6.10.140.1230">
    <property type="match status" value="1"/>
</dbReference>